<dbReference type="Proteomes" id="UP001596189">
    <property type="component" value="Unassembled WGS sequence"/>
</dbReference>
<proteinExistence type="predicted"/>
<dbReference type="InterPro" id="IPR001853">
    <property type="entry name" value="DSBA-like_thioredoxin_dom"/>
</dbReference>
<name>A0ABW1JBC5_9ACTN</name>
<dbReference type="CDD" id="cd03024">
    <property type="entry name" value="DsbA_FrnE"/>
    <property type="match status" value="1"/>
</dbReference>
<dbReference type="PANTHER" id="PTHR13887:SF41">
    <property type="entry name" value="THIOREDOXIN SUPERFAMILY PROTEIN"/>
    <property type="match status" value="1"/>
</dbReference>
<dbReference type="PANTHER" id="PTHR13887">
    <property type="entry name" value="GLUTATHIONE S-TRANSFERASE KAPPA"/>
    <property type="match status" value="1"/>
</dbReference>
<gene>
    <name evidence="2" type="ORF">ACFQDO_05475</name>
</gene>
<reference evidence="3" key="1">
    <citation type="journal article" date="2019" name="Int. J. Syst. Evol. Microbiol.">
        <title>The Global Catalogue of Microorganisms (GCM) 10K type strain sequencing project: providing services to taxonomists for standard genome sequencing and annotation.</title>
        <authorList>
            <consortium name="The Broad Institute Genomics Platform"/>
            <consortium name="The Broad Institute Genome Sequencing Center for Infectious Disease"/>
            <person name="Wu L."/>
            <person name="Ma J."/>
        </authorList>
    </citation>
    <scope>NUCLEOTIDE SEQUENCE [LARGE SCALE GENOMIC DNA]</scope>
    <source>
        <strain evidence="3">KACC 14249</strain>
    </source>
</reference>
<dbReference type="SUPFAM" id="SSF52833">
    <property type="entry name" value="Thioredoxin-like"/>
    <property type="match status" value="1"/>
</dbReference>
<evidence type="ECO:0000313" key="2">
    <source>
        <dbReference type="EMBL" id="MFC6006576.1"/>
    </source>
</evidence>
<organism evidence="2 3">
    <name type="scientific">Angustibacter luteus</name>
    <dbReference type="NCBI Taxonomy" id="658456"/>
    <lineage>
        <taxon>Bacteria</taxon>
        <taxon>Bacillati</taxon>
        <taxon>Actinomycetota</taxon>
        <taxon>Actinomycetes</taxon>
        <taxon>Kineosporiales</taxon>
        <taxon>Kineosporiaceae</taxon>
    </lineage>
</organism>
<dbReference type="InterPro" id="IPR036249">
    <property type="entry name" value="Thioredoxin-like_sf"/>
</dbReference>
<dbReference type="EMBL" id="JBHSRD010000003">
    <property type="protein sequence ID" value="MFC6006576.1"/>
    <property type="molecule type" value="Genomic_DNA"/>
</dbReference>
<feature type="domain" description="DSBA-like thioredoxin" evidence="1">
    <location>
        <begin position="6"/>
        <end position="210"/>
    </location>
</feature>
<sequence>MSEALQVEIWSDVVCPWCYIGKRRFEAAAVTSGVPVEVTWRSFQLDPTAPRVSTEDVATHLGRKYGGGRENGLAMNARVSEVAAQDGLDYHLDDAKLVNTVDAHRLLHLAHAEGAPGAQDALKERLLSAYFVETLDVGDHEVLATLGTDVGLPAERVRAVLASQEFAADVDADAAEAAALGANGVPFFVIDRKYGVSGAQPAELFEQALKQAWDERRPALVSPLGVVASDASSEAEVCGPEGC</sequence>
<evidence type="ECO:0000259" key="1">
    <source>
        <dbReference type="Pfam" id="PF01323"/>
    </source>
</evidence>
<accession>A0ABW1JBC5</accession>
<protein>
    <submittedName>
        <fullName evidence="2">DsbA family oxidoreductase</fullName>
    </submittedName>
</protein>
<dbReference type="RefSeq" id="WP_345718057.1">
    <property type="nucleotide sequence ID" value="NZ_BAABFP010000008.1"/>
</dbReference>
<dbReference type="Pfam" id="PF01323">
    <property type="entry name" value="DSBA"/>
    <property type="match status" value="1"/>
</dbReference>
<keyword evidence="3" id="KW-1185">Reference proteome</keyword>
<comment type="caution">
    <text evidence="2">The sequence shown here is derived from an EMBL/GenBank/DDBJ whole genome shotgun (WGS) entry which is preliminary data.</text>
</comment>
<evidence type="ECO:0000313" key="3">
    <source>
        <dbReference type="Proteomes" id="UP001596189"/>
    </source>
</evidence>
<dbReference type="Gene3D" id="3.40.30.10">
    <property type="entry name" value="Glutaredoxin"/>
    <property type="match status" value="1"/>
</dbReference>